<protein>
    <submittedName>
        <fullName evidence="1">Urease accessory protein</fullName>
    </submittedName>
</protein>
<evidence type="ECO:0000313" key="2">
    <source>
        <dbReference type="Proteomes" id="UP000321717"/>
    </source>
</evidence>
<evidence type="ECO:0000313" key="1">
    <source>
        <dbReference type="EMBL" id="GEO85594.1"/>
    </source>
</evidence>
<name>A0A512HJH0_9HYPH</name>
<dbReference type="Gene3D" id="3.90.1480.20">
    <property type="entry name" value="Glycosyl transferase family 29"/>
    <property type="match status" value="1"/>
</dbReference>
<comment type="caution">
    <text evidence="1">The sequence shown here is derived from an EMBL/GenBank/DDBJ whole genome shotgun (WGS) entry which is preliminary data.</text>
</comment>
<organism evidence="1 2">
    <name type="scientific">Ciceribacter naphthalenivorans</name>
    <dbReference type="NCBI Taxonomy" id="1118451"/>
    <lineage>
        <taxon>Bacteria</taxon>
        <taxon>Pseudomonadati</taxon>
        <taxon>Pseudomonadota</taxon>
        <taxon>Alphaproteobacteria</taxon>
        <taxon>Hyphomicrobiales</taxon>
        <taxon>Rhizobiaceae</taxon>
        <taxon>Ciceribacter</taxon>
    </lineage>
</organism>
<accession>A0A512HJH0</accession>
<dbReference type="InterPro" id="IPR038578">
    <property type="entry name" value="GT29-like_sf"/>
</dbReference>
<keyword evidence="2" id="KW-1185">Reference proteome</keyword>
<dbReference type="Proteomes" id="UP000321717">
    <property type="component" value="Unassembled WGS sequence"/>
</dbReference>
<reference evidence="1 2" key="1">
    <citation type="submission" date="2019-07" db="EMBL/GenBank/DDBJ databases">
        <title>Whole genome shotgun sequence of Rhizobium naphthalenivorans NBRC 107585.</title>
        <authorList>
            <person name="Hosoyama A."/>
            <person name="Uohara A."/>
            <person name="Ohji S."/>
            <person name="Ichikawa N."/>
        </authorList>
    </citation>
    <scope>NUCLEOTIDE SEQUENCE [LARGE SCALE GENOMIC DNA]</scope>
    <source>
        <strain evidence="1 2">NBRC 107585</strain>
    </source>
</reference>
<sequence>MGQRIMIVGNGSLPEGAAATIDAADRVIRFNECGNFGAAGSRTDVIAVCNTGRPAKAMLSGDWSGSPAVQAATEIWSVRDPDKFREMREALERSHPELDDFCDDYSRGFSDLAAARSMRHRILSRHVHEAVDEALQGFHPDPYVSPSSGMIVIADILADPACVDDEIVLAGFTHEGWHGHPFAAERRLIDSFVAAGKLARLKSPNLSSPSQGD</sequence>
<dbReference type="AlphaFoldDB" id="A0A512HJH0"/>
<gene>
    <name evidence="1" type="ORF">RNA01_25260</name>
</gene>
<proteinExistence type="predicted"/>
<dbReference type="OrthoDB" id="8451561at2"/>
<dbReference type="EMBL" id="BJZP01000011">
    <property type="protein sequence ID" value="GEO85594.1"/>
    <property type="molecule type" value="Genomic_DNA"/>
</dbReference>